<dbReference type="Proteomes" id="UP000510888">
    <property type="component" value="Plasmid PPGU16_p2"/>
</dbReference>
<dbReference type="EMBL" id="AP023177">
    <property type="protein sequence ID" value="BCF95275.1"/>
    <property type="molecule type" value="Genomic_DNA"/>
</dbReference>
<organism evidence="1 2">
    <name type="scientific">Paraburkholderia largidicola</name>
    <dbReference type="NCBI Taxonomy" id="3014751"/>
    <lineage>
        <taxon>Bacteria</taxon>
        <taxon>Pseudomonadati</taxon>
        <taxon>Pseudomonadota</taxon>
        <taxon>Betaproteobacteria</taxon>
        <taxon>Burkholderiales</taxon>
        <taxon>Burkholderiaceae</taxon>
        <taxon>Paraburkholderia</taxon>
    </lineage>
</organism>
<keyword evidence="2" id="KW-1185">Reference proteome</keyword>
<proteinExistence type="predicted"/>
<protein>
    <submittedName>
        <fullName evidence="1">Uncharacterized protein</fullName>
    </submittedName>
</protein>
<name>A0A7I8C3T6_9BURK</name>
<evidence type="ECO:0000313" key="2">
    <source>
        <dbReference type="Proteomes" id="UP000510888"/>
    </source>
</evidence>
<gene>
    <name evidence="1" type="ORF">PPGU16_83420</name>
</gene>
<reference evidence="1 2" key="1">
    <citation type="journal article" date="2020" name="Genes (Basel)">
        <title>Genomic Comparison of Insect Gut Symbionts from Divergent Burkholderia Subclades.</title>
        <authorList>
            <person name="Takeshita K."/>
            <person name="Kikuchi Y."/>
        </authorList>
    </citation>
    <scope>NUCLEOTIDE SEQUENCE [LARGE SCALE GENOMIC DNA]</scope>
    <source>
        <strain evidence="1 2">PGU16</strain>
        <plasmid evidence="1 2">PPGU16_p2</plasmid>
    </source>
</reference>
<keyword evidence="1" id="KW-0614">Plasmid</keyword>
<geneLocation type="plasmid" evidence="1 2">
    <name>PPGU16_p2</name>
</geneLocation>
<evidence type="ECO:0000313" key="1">
    <source>
        <dbReference type="EMBL" id="BCF95275.1"/>
    </source>
</evidence>
<accession>A0A7I8C3T6</accession>
<dbReference type="KEGG" id="plad:PPGU16_83420"/>
<sequence>MRFVPTVYSASGSSLPRTDPRAKADFIGQHLKHGWTEADATARYEMWIAHAIDTNPELDTNSHRHLADQAITKARNSTRAQD</sequence>
<dbReference type="AlphaFoldDB" id="A0A7I8C3T6"/>